<proteinExistence type="predicted"/>
<protein>
    <submittedName>
        <fullName evidence="1">Uncharacterized protein</fullName>
    </submittedName>
</protein>
<dbReference type="AlphaFoldDB" id="A0A2T7BPM7"/>
<name>A0A2T7BPM7_9BACT</name>
<evidence type="ECO:0000313" key="2">
    <source>
        <dbReference type="Proteomes" id="UP000244450"/>
    </source>
</evidence>
<sequence>MNYTTARIKKYYLQFHALVKYEDKVRFFDEHFSIVPFQFPDFKTDLYAFFSDENLYRLHEILHYERTENTLIRNFPIGNELFSFSIRPFHNNGLVLNKYIISKFLGSPEYLRTTLLDAIAAQQQAGVAPALQLEKAADALSVLQARFRLEYKLNFKNQFLTVFVKGMVDASEEEQPHLFSRKKKMIELYLYAMGFAFGRYQEALKAILNDASETKPVTPIPAGIEKKVVLLQELGCIEAISSKYSFLSKTERHKKIAEVLSLITGDNWFKSQGVIEYILPSKQL</sequence>
<gene>
    <name evidence="1" type="ORF">DCC81_09090</name>
</gene>
<dbReference type="RefSeq" id="WP_108686218.1">
    <property type="nucleotide sequence ID" value="NZ_QCYK01000001.1"/>
</dbReference>
<accession>A0A2T7BPM7</accession>
<organism evidence="1 2">
    <name type="scientific">Chitinophaga parva</name>
    <dbReference type="NCBI Taxonomy" id="2169414"/>
    <lineage>
        <taxon>Bacteria</taxon>
        <taxon>Pseudomonadati</taxon>
        <taxon>Bacteroidota</taxon>
        <taxon>Chitinophagia</taxon>
        <taxon>Chitinophagales</taxon>
        <taxon>Chitinophagaceae</taxon>
        <taxon>Chitinophaga</taxon>
    </lineage>
</organism>
<evidence type="ECO:0000313" key="1">
    <source>
        <dbReference type="EMBL" id="PUZ29581.1"/>
    </source>
</evidence>
<keyword evidence="2" id="KW-1185">Reference proteome</keyword>
<dbReference type="Proteomes" id="UP000244450">
    <property type="component" value="Unassembled WGS sequence"/>
</dbReference>
<dbReference type="EMBL" id="QCYK01000001">
    <property type="protein sequence ID" value="PUZ29581.1"/>
    <property type="molecule type" value="Genomic_DNA"/>
</dbReference>
<dbReference type="OrthoDB" id="652426at2"/>
<comment type="caution">
    <text evidence="1">The sequence shown here is derived from an EMBL/GenBank/DDBJ whole genome shotgun (WGS) entry which is preliminary data.</text>
</comment>
<reference evidence="1 2" key="1">
    <citation type="submission" date="2018-04" db="EMBL/GenBank/DDBJ databases">
        <title>Chitinophaga fuyangensis sp. nov., isolated from soil in a chemical factory.</title>
        <authorList>
            <person name="Chen K."/>
        </authorList>
    </citation>
    <scope>NUCLEOTIDE SEQUENCE [LARGE SCALE GENOMIC DNA]</scope>
    <source>
        <strain evidence="1 2">LY-1</strain>
    </source>
</reference>